<dbReference type="EMBL" id="CP106735">
    <property type="protein sequence ID" value="UXX80410.1"/>
    <property type="molecule type" value="Genomic_DNA"/>
</dbReference>
<dbReference type="PANTHER" id="PTHR22916:SF3">
    <property type="entry name" value="UDP-GLCNAC:BETAGAL BETA-1,3-N-ACETYLGLUCOSAMINYLTRANSFERASE-LIKE PROTEIN 1"/>
    <property type="match status" value="1"/>
</dbReference>
<dbReference type="InterPro" id="IPR029044">
    <property type="entry name" value="Nucleotide-diphossugar_trans"/>
</dbReference>
<dbReference type="Proteomes" id="UP001062165">
    <property type="component" value="Chromosome"/>
</dbReference>
<accession>A0ABY6D2M2</accession>
<keyword evidence="3" id="KW-1185">Reference proteome</keyword>
<dbReference type="RefSeq" id="WP_263052140.1">
    <property type="nucleotide sequence ID" value="NZ_CP106735.1"/>
</dbReference>
<evidence type="ECO:0000313" key="3">
    <source>
        <dbReference type="Proteomes" id="UP001062165"/>
    </source>
</evidence>
<dbReference type="PANTHER" id="PTHR22916">
    <property type="entry name" value="GLYCOSYLTRANSFERASE"/>
    <property type="match status" value="1"/>
</dbReference>
<dbReference type="CDD" id="cd00761">
    <property type="entry name" value="Glyco_tranf_GTA_type"/>
    <property type="match status" value="1"/>
</dbReference>
<reference evidence="2" key="1">
    <citation type="submission" date="2022-10" db="EMBL/GenBank/DDBJ databases">
        <title>Comparative genomics and taxonomic characterization of three novel marine species of genus Reichenbachiella exhibiting antioxidant and polysaccharide degradation activities.</title>
        <authorList>
            <person name="Muhammad N."/>
            <person name="Lee Y.-J."/>
            <person name="Ko J."/>
            <person name="Kim S.-G."/>
        </authorList>
    </citation>
    <scope>NUCLEOTIDE SEQUENCE</scope>
    <source>
        <strain evidence="2">Wsw4-B4</strain>
    </source>
</reference>
<protein>
    <submittedName>
        <fullName evidence="2">Glycosyltransferase family 2 protein</fullName>
    </submittedName>
</protein>
<dbReference type="Pfam" id="PF00535">
    <property type="entry name" value="Glycos_transf_2"/>
    <property type="match status" value="1"/>
</dbReference>
<evidence type="ECO:0000313" key="2">
    <source>
        <dbReference type="EMBL" id="UXX80410.1"/>
    </source>
</evidence>
<gene>
    <name evidence="2" type="ORF">N7E81_04765</name>
</gene>
<dbReference type="SUPFAM" id="SSF53448">
    <property type="entry name" value="Nucleotide-diphospho-sugar transferases"/>
    <property type="match status" value="1"/>
</dbReference>
<sequence length="286" mass="33667">MKATILVPTTKERGPLLPYSVGSILNQTEQDFEIFIIGDGVDEETRKVVLDLQKLDNRIKFFDHPKGPRRGEIYRHQALKEHAQGEIVCYLLDRDLMLPDHVEKMYGHLQSYNFCAHTSIKVTENRRDTFTVLYKPFIGTYKKSSPLLRFVNKAPFFFSQVGHTLNFYKQLPYGWRTTPSVYPTDVYMWQQFVRHDYINLISSSDLTILYFKRGSHPGLSVEERVLELVKYYAQLNNEKEIDMIKRLAFEGLIEERANLRSSRLLVRGYDLWEVPAKIFAKYKPKW</sequence>
<feature type="domain" description="Glycosyltransferase 2-like" evidence="1">
    <location>
        <begin position="4"/>
        <end position="129"/>
    </location>
</feature>
<evidence type="ECO:0000259" key="1">
    <source>
        <dbReference type="Pfam" id="PF00535"/>
    </source>
</evidence>
<proteinExistence type="predicted"/>
<dbReference type="InterPro" id="IPR001173">
    <property type="entry name" value="Glyco_trans_2-like"/>
</dbReference>
<name>A0ABY6D2M2_9BACT</name>
<dbReference type="Gene3D" id="3.90.550.10">
    <property type="entry name" value="Spore Coat Polysaccharide Biosynthesis Protein SpsA, Chain A"/>
    <property type="match status" value="1"/>
</dbReference>
<organism evidence="2 3">
    <name type="scientific">Reichenbachiella carrageenanivorans</name>
    <dbReference type="NCBI Taxonomy" id="2979869"/>
    <lineage>
        <taxon>Bacteria</taxon>
        <taxon>Pseudomonadati</taxon>
        <taxon>Bacteroidota</taxon>
        <taxon>Cytophagia</taxon>
        <taxon>Cytophagales</taxon>
        <taxon>Reichenbachiellaceae</taxon>
        <taxon>Reichenbachiella</taxon>
    </lineage>
</organism>